<sequence length="78" mass="9667">MFLRVVLERECNDSRSLSLLESMSWDLAWCDMDFQQLAREFIYENEHWADYMKQFLLDKENFKNFTEKVEDMHLTNYK</sequence>
<dbReference type="AlphaFoldDB" id="A0A8X6ITE5"/>
<protein>
    <submittedName>
        <fullName evidence="1">Uncharacterized protein</fullName>
    </submittedName>
</protein>
<dbReference type="EMBL" id="BMAW01047005">
    <property type="protein sequence ID" value="GFS58416.1"/>
    <property type="molecule type" value="Genomic_DNA"/>
</dbReference>
<comment type="caution">
    <text evidence="1">The sequence shown here is derived from an EMBL/GenBank/DDBJ whole genome shotgun (WGS) entry which is preliminary data.</text>
</comment>
<gene>
    <name evidence="1" type="ORF">NPIL_420051</name>
</gene>
<keyword evidence="2" id="KW-1185">Reference proteome</keyword>
<proteinExistence type="predicted"/>
<reference evidence="1" key="1">
    <citation type="submission" date="2020-08" db="EMBL/GenBank/DDBJ databases">
        <title>Multicomponent nature underlies the extraordinary mechanical properties of spider dragline silk.</title>
        <authorList>
            <person name="Kono N."/>
            <person name="Nakamura H."/>
            <person name="Mori M."/>
            <person name="Yoshida Y."/>
            <person name="Ohtoshi R."/>
            <person name="Malay A.D."/>
            <person name="Moran D.A.P."/>
            <person name="Tomita M."/>
            <person name="Numata K."/>
            <person name="Arakawa K."/>
        </authorList>
    </citation>
    <scope>NUCLEOTIDE SEQUENCE</scope>
</reference>
<name>A0A8X6ITE5_NEPPI</name>
<evidence type="ECO:0000313" key="2">
    <source>
        <dbReference type="Proteomes" id="UP000887013"/>
    </source>
</evidence>
<evidence type="ECO:0000313" key="1">
    <source>
        <dbReference type="EMBL" id="GFS58416.1"/>
    </source>
</evidence>
<dbReference type="Proteomes" id="UP000887013">
    <property type="component" value="Unassembled WGS sequence"/>
</dbReference>
<organism evidence="1 2">
    <name type="scientific">Nephila pilipes</name>
    <name type="common">Giant wood spider</name>
    <name type="synonym">Nephila maculata</name>
    <dbReference type="NCBI Taxonomy" id="299642"/>
    <lineage>
        <taxon>Eukaryota</taxon>
        <taxon>Metazoa</taxon>
        <taxon>Ecdysozoa</taxon>
        <taxon>Arthropoda</taxon>
        <taxon>Chelicerata</taxon>
        <taxon>Arachnida</taxon>
        <taxon>Araneae</taxon>
        <taxon>Araneomorphae</taxon>
        <taxon>Entelegynae</taxon>
        <taxon>Araneoidea</taxon>
        <taxon>Nephilidae</taxon>
        <taxon>Nephila</taxon>
    </lineage>
</organism>
<accession>A0A8X6ITE5</accession>